<keyword evidence="2" id="KW-1185">Reference proteome</keyword>
<proteinExistence type="predicted"/>
<accession>A0A4P9WQD7</accession>
<name>A0A4P9WQD7_9FUNG</name>
<protein>
    <submittedName>
        <fullName evidence="1">Uncharacterized protein</fullName>
    </submittedName>
</protein>
<reference evidence="2" key="1">
    <citation type="journal article" date="2018" name="Nat. Microbiol.">
        <title>Leveraging single-cell genomics to expand the fungal tree of life.</title>
        <authorList>
            <person name="Ahrendt S.R."/>
            <person name="Quandt C.A."/>
            <person name="Ciobanu D."/>
            <person name="Clum A."/>
            <person name="Salamov A."/>
            <person name="Andreopoulos B."/>
            <person name="Cheng J.F."/>
            <person name="Woyke T."/>
            <person name="Pelin A."/>
            <person name="Henrissat B."/>
            <person name="Reynolds N.K."/>
            <person name="Benny G.L."/>
            <person name="Smith M.E."/>
            <person name="James T.Y."/>
            <person name="Grigoriev I.V."/>
        </authorList>
    </citation>
    <scope>NUCLEOTIDE SEQUENCE [LARGE SCALE GENOMIC DNA]</scope>
</reference>
<dbReference type="EMBL" id="KZ993856">
    <property type="protein sequence ID" value="RKO94595.1"/>
    <property type="molecule type" value="Genomic_DNA"/>
</dbReference>
<evidence type="ECO:0000313" key="2">
    <source>
        <dbReference type="Proteomes" id="UP000269721"/>
    </source>
</evidence>
<sequence>MKLELVIAILDKEGRQHICITGQSMEQLSQHRYQSLQREIKDERFPNHRVLLIPCDSHTKEAKCQKIVWRTLSSLREMSSSFDKWCRTWRRGDEGRGVRVSGCVRGLGERGKGLGQSMFMLTISNGPLSPTLAAACECADSTGLLGAVKIMPIEFVNQCSLMLLDLTPFVKLHIHENEVVKTYPWAVPDQRILVRIPRVLCPHIGWHRVAAATPYLVGGAGCAVEKRTHVSFGNLAQLAHAGLSPRMPNGRPPAALAALTAVAVSAIAAGWAPSMLNKDMRRGSSFTLAQMWCSKWSVLNSSQIPVEWKATEEWGMAGGDGVEWMAVSYISINGKGKPTETGNFHKLHGPSATFELRSSNSTIAVEDGGEGGWWATVQQVALLKDTKPLQVTLPHPDSGYQPLSFGKLLVFGG</sequence>
<dbReference type="Proteomes" id="UP000269721">
    <property type="component" value="Unassembled WGS sequence"/>
</dbReference>
<gene>
    <name evidence="1" type="ORF">BDK51DRAFT_33884</name>
</gene>
<evidence type="ECO:0000313" key="1">
    <source>
        <dbReference type="EMBL" id="RKO94595.1"/>
    </source>
</evidence>
<dbReference type="AlphaFoldDB" id="A0A4P9WQD7"/>
<organism evidence="1 2">
    <name type="scientific">Blyttiomyces helicus</name>
    <dbReference type="NCBI Taxonomy" id="388810"/>
    <lineage>
        <taxon>Eukaryota</taxon>
        <taxon>Fungi</taxon>
        <taxon>Fungi incertae sedis</taxon>
        <taxon>Chytridiomycota</taxon>
        <taxon>Chytridiomycota incertae sedis</taxon>
        <taxon>Chytridiomycetes</taxon>
        <taxon>Chytridiomycetes incertae sedis</taxon>
        <taxon>Blyttiomyces</taxon>
    </lineage>
</organism>